<organism evidence="11 12">
    <name type="scientific">Candidatus Acidifodinimicrobium mancum</name>
    <dbReference type="NCBI Taxonomy" id="2898728"/>
    <lineage>
        <taxon>Archaea</taxon>
        <taxon>Candidatus Parvarchaeota</taxon>
        <taxon>Candidatus Acidifodinimicrobiaceae</taxon>
        <taxon>Candidatus Acidifodinimicrobium</taxon>
    </lineage>
</organism>
<evidence type="ECO:0000256" key="7">
    <source>
        <dbReference type="ARBA" id="ARBA00023134"/>
    </source>
</evidence>
<keyword evidence="7" id="KW-0342">GTP-binding</keyword>
<dbReference type="PROSITE" id="PS00300">
    <property type="entry name" value="SRP54"/>
    <property type="match status" value="1"/>
</dbReference>
<evidence type="ECO:0000256" key="5">
    <source>
        <dbReference type="ARBA" id="ARBA00022741"/>
    </source>
</evidence>
<name>A0A8T3US93_9ARCH</name>
<dbReference type="NCBIfam" id="TIGR00064">
    <property type="entry name" value="ftsY"/>
    <property type="match status" value="1"/>
</dbReference>
<dbReference type="Gene3D" id="3.40.50.300">
    <property type="entry name" value="P-loop containing nucleotide triphosphate hydrolases"/>
    <property type="match status" value="1"/>
</dbReference>
<dbReference type="InterPro" id="IPR013822">
    <property type="entry name" value="Signal_recog_particl_SRP54_hlx"/>
</dbReference>
<evidence type="ECO:0000256" key="8">
    <source>
        <dbReference type="ARBA" id="ARBA00023136"/>
    </source>
</evidence>
<evidence type="ECO:0000256" key="3">
    <source>
        <dbReference type="ARBA" id="ARBA00022475"/>
    </source>
</evidence>
<dbReference type="GO" id="GO:0006614">
    <property type="term" value="P:SRP-dependent cotranslational protein targeting to membrane"/>
    <property type="evidence" value="ECO:0007669"/>
    <property type="project" value="InterPro"/>
</dbReference>
<comment type="subcellular location">
    <subcellularLocation>
        <location evidence="1">Cell membrane</location>
        <topology evidence="1">Peripheral membrane protein</topology>
        <orientation evidence="1">Cytoplasmic side</orientation>
    </subcellularLocation>
</comment>
<dbReference type="SUPFAM" id="SSF52540">
    <property type="entry name" value="P-loop containing nucleoside triphosphate hydrolases"/>
    <property type="match status" value="1"/>
</dbReference>
<dbReference type="SMART" id="SM00382">
    <property type="entry name" value="AAA"/>
    <property type="match status" value="1"/>
</dbReference>
<dbReference type="EMBL" id="JADFAR010000020">
    <property type="protein sequence ID" value="MBE5728551.1"/>
    <property type="molecule type" value="Genomic_DNA"/>
</dbReference>
<dbReference type="Gene3D" id="1.20.120.140">
    <property type="entry name" value="Signal recognition particle SRP54, nucleotide-binding domain"/>
    <property type="match status" value="1"/>
</dbReference>
<dbReference type="PANTHER" id="PTHR43134:SF1">
    <property type="entry name" value="SIGNAL RECOGNITION PARTICLE RECEPTOR SUBUNIT ALPHA"/>
    <property type="match status" value="1"/>
</dbReference>
<dbReference type="Proteomes" id="UP000718571">
    <property type="component" value="Unassembled WGS sequence"/>
</dbReference>
<dbReference type="GO" id="GO:0005525">
    <property type="term" value="F:GTP binding"/>
    <property type="evidence" value="ECO:0007669"/>
    <property type="project" value="UniProtKB-KW"/>
</dbReference>
<accession>A0A8T3US93</accession>
<evidence type="ECO:0000313" key="11">
    <source>
        <dbReference type="EMBL" id="MBE5728551.1"/>
    </source>
</evidence>
<dbReference type="InterPro" id="IPR004390">
    <property type="entry name" value="SR_rcpt_FtsY"/>
</dbReference>
<evidence type="ECO:0000256" key="2">
    <source>
        <dbReference type="ARBA" id="ARBA00008531"/>
    </source>
</evidence>
<dbReference type="SUPFAM" id="SSF47364">
    <property type="entry name" value="Domain of the SRP/SRP receptor G-proteins"/>
    <property type="match status" value="1"/>
</dbReference>
<gene>
    <name evidence="11" type="primary">ftsY</name>
    <name evidence="11" type="ORF">IHE51_01705</name>
</gene>
<comment type="similarity">
    <text evidence="2">Belongs to the GTP-binding SRP family.</text>
</comment>
<feature type="domain" description="SRP54-type proteins GTP-binding" evidence="10">
    <location>
        <begin position="306"/>
        <end position="319"/>
    </location>
</feature>
<keyword evidence="9" id="KW-0675">Receptor</keyword>
<evidence type="ECO:0000259" key="10">
    <source>
        <dbReference type="PROSITE" id="PS00300"/>
    </source>
</evidence>
<evidence type="ECO:0000256" key="4">
    <source>
        <dbReference type="ARBA" id="ARBA00022490"/>
    </source>
</evidence>
<dbReference type="InterPro" id="IPR036225">
    <property type="entry name" value="SRP/SRP_N"/>
</dbReference>
<dbReference type="InterPro" id="IPR042101">
    <property type="entry name" value="SRP54_N_sf"/>
</dbReference>
<evidence type="ECO:0000256" key="1">
    <source>
        <dbReference type="ARBA" id="ARBA00004413"/>
    </source>
</evidence>
<reference evidence="11 12" key="1">
    <citation type="submission" date="2020-09" db="EMBL/GenBank/DDBJ databases">
        <title>Genomic characterization of a novel Parvarchaeota family in acid mine drainage sediments.</title>
        <authorList>
            <person name="Luo Z.-H."/>
        </authorList>
    </citation>
    <scope>NUCLEOTIDE SEQUENCE [LARGE SCALE GENOMIC DNA]</scope>
    <source>
        <strain evidence="11">MAS1_bins.189</strain>
    </source>
</reference>
<keyword evidence="5" id="KW-0547">Nucleotide-binding</keyword>
<protein>
    <submittedName>
        <fullName evidence="11">Signal recognition particle-docking protein FtsY</fullName>
    </submittedName>
</protein>
<keyword evidence="6" id="KW-0378">Hydrolase</keyword>
<dbReference type="InterPro" id="IPR027417">
    <property type="entry name" value="P-loop_NTPase"/>
</dbReference>
<keyword evidence="3" id="KW-1003">Cell membrane</keyword>
<dbReference type="InterPro" id="IPR000897">
    <property type="entry name" value="SRP54_GTPase_dom"/>
</dbReference>
<keyword evidence="4" id="KW-0963">Cytoplasm</keyword>
<dbReference type="Pfam" id="PF00448">
    <property type="entry name" value="SRP54"/>
    <property type="match status" value="1"/>
</dbReference>
<dbReference type="GO" id="GO:0005886">
    <property type="term" value="C:plasma membrane"/>
    <property type="evidence" value="ECO:0007669"/>
    <property type="project" value="UniProtKB-SubCell"/>
</dbReference>
<dbReference type="Pfam" id="PF02881">
    <property type="entry name" value="SRP54_N"/>
    <property type="match status" value="1"/>
</dbReference>
<keyword evidence="8" id="KW-0472">Membrane</keyword>
<dbReference type="InterPro" id="IPR003593">
    <property type="entry name" value="AAA+_ATPase"/>
</dbReference>
<dbReference type="GO" id="GO:0005737">
    <property type="term" value="C:cytoplasm"/>
    <property type="evidence" value="ECO:0007669"/>
    <property type="project" value="UniProtKB-ARBA"/>
</dbReference>
<comment type="caution">
    <text evidence="11">The sequence shown here is derived from an EMBL/GenBank/DDBJ whole genome shotgun (WGS) entry which is preliminary data.</text>
</comment>
<evidence type="ECO:0000256" key="9">
    <source>
        <dbReference type="ARBA" id="ARBA00023170"/>
    </source>
</evidence>
<dbReference type="SMART" id="SM00962">
    <property type="entry name" value="SRP54"/>
    <property type="match status" value="1"/>
</dbReference>
<proteinExistence type="inferred from homology"/>
<dbReference type="GO" id="GO:0003924">
    <property type="term" value="F:GTPase activity"/>
    <property type="evidence" value="ECO:0007669"/>
    <property type="project" value="TreeGrafter"/>
</dbReference>
<dbReference type="PANTHER" id="PTHR43134">
    <property type="entry name" value="SIGNAL RECOGNITION PARTICLE RECEPTOR SUBUNIT ALPHA"/>
    <property type="match status" value="1"/>
</dbReference>
<evidence type="ECO:0000313" key="12">
    <source>
        <dbReference type="Proteomes" id="UP000718571"/>
    </source>
</evidence>
<dbReference type="GO" id="GO:0005047">
    <property type="term" value="F:signal recognition particle binding"/>
    <property type="evidence" value="ECO:0007669"/>
    <property type="project" value="TreeGrafter"/>
</dbReference>
<dbReference type="AlphaFoldDB" id="A0A8T3US93"/>
<evidence type="ECO:0000256" key="6">
    <source>
        <dbReference type="ARBA" id="ARBA00022801"/>
    </source>
</evidence>
<sequence length="334" mass="36722">MFDFLKKKLKDSIDAIQGKILKKEEKEIDKNVAEEIKKVEKREPEKIKKTSSILSHKITEDDVSDIYAGIKESLIDNNVAMSVLDEIHNDLKKELAGESVSIINSKQKIEEAIKKSISKVIVSEKKERFLDLVRSKKPYIILFVGVNGVGKTTTIAKVANLLKREGLKPVLSASDTFRAASIEQLEVHSKRLGLDLIKHTYGADPAAVAYDAISHAKSVGADVVLIDTAGRSDMNKDLIEELAKVRRVSKPDLTIFVGDALTGNDLVKQAKIFDEKVGFDMSIVAKADVDKKGGAVLSLSYVTKKPILFIGSGQGYDDLATLDPERTAKFIIEG</sequence>